<keyword evidence="2 6" id="KW-0645">Protease</keyword>
<keyword evidence="3 6" id="KW-0833">Ubl conjugation pathway</keyword>
<dbReference type="PROSITE" id="PS00973">
    <property type="entry name" value="USP_2"/>
    <property type="match status" value="1"/>
</dbReference>
<dbReference type="Pfam" id="PF00443">
    <property type="entry name" value="UCH"/>
    <property type="match status" value="1"/>
</dbReference>
<evidence type="ECO:0000256" key="3">
    <source>
        <dbReference type="ARBA" id="ARBA00022786"/>
    </source>
</evidence>
<evidence type="ECO:0000259" key="9">
    <source>
        <dbReference type="PROSITE" id="PS50235"/>
    </source>
</evidence>
<dbReference type="GO" id="GO:0043161">
    <property type="term" value="P:proteasome-mediated ubiquitin-dependent protein catabolic process"/>
    <property type="evidence" value="ECO:0007669"/>
    <property type="project" value="InterPro"/>
</dbReference>
<feature type="region of interest" description="Disordered" evidence="7">
    <location>
        <begin position="382"/>
        <end position="411"/>
    </location>
</feature>
<dbReference type="GO" id="GO:0070628">
    <property type="term" value="F:proteasome binding"/>
    <property type="evidence" value="ECO:0007669"/>
    <property type="project" value="TreeGrafter"/>
</dbReference>
<evidence type="ECO:0000256" key="4">
    <source>
        <dbReference type="ARBA" id="ARBA00022801"/>
    </source>
</evidence>
<dbReference type="InterPro" id="IPR044635">
    <property type="entry name" value="UBP14-like"/>
</dbReference>
<dbReference type="PROSITE" id="PS50053">
    <property type="entry name" value="UBIQUITIN_2"/>
    <property type="match status" value="1"/>
</dbReference>
<dbReference type="SUPFAM" id="SSF54001">
    <property type="entry name" value="Cysteine proteinases"/>
    <property type="match status" value="1"/>
</dbReference>
<dbReference type="EC" id="3.4.19.12" evidence="6"/>
<dbReference type="Gene3D" id="3.10.20.90">
    <property type="entry name" value="Phosphatidylinositol 3-kinase Catalytic Subunit, Chain A, domain 1"/>
    <property type="match status" value="1"/>
</dbReference>
<evidence type="ECO:0000259" key="8">
    <source>
        <dbReference type="PROSITE" id="PS50053"/>
    </source>
</evidence>
<dbReference type="InterPro" id="IPR038765">
    <property type="entry name" value="Papain-like_cys_pep_sf"/>
</dbReference>
<organism evidence="10 11">
    <name type="scientific">Leishmania braziliensis MHOM/BR/75/M2904</name>
    <dbReference type="NCBI Taxonomy" id="420245"/>
    <lineage>
        <taxon>Eukaryota</taxon>
        <taxon>Discoba</taxon>
        <taxon>Euglenozoa</taxon>
        <taxon>Kinetoplastea</taxon>
        <taxon>Metakinetoplastina</taxon>
        <taxon>Trypanosomatida</taxon>
        <taxon>Trypanosomatidae</taxon>
        <taxon>Leishmaniinae</taxon>
        <taxon>Leishmania</taxon>
        <taxon>Leishmania braziliensis species complex</taxon>
    </lineage>
</organism>
<dbReference type="PROSITE" id="PS50235">
    <property type="entry name" value="USP_3"/>
    <property type="match status" value="1"/>
</dbReference>
<protein>
    <recommendedName>
        <fullName evidence="6">Ubiquitin carboxyl-terminal hydrolase</fullName>
        <ecNumber evidence="6">3.4.19.12</ecNumber>
    </recommendedName>
</protein>
<dbReference type="GO" id="GO:0004843">
    <property type="term" value="F:cysteine-type deubiquitinase activity"/>
    <property type="evidence" value="ECO:0007669"/>
    <property type="project" value="UniProtKB-UniRule"/>
</dbReference>
<dbReference type="PROSITE" id="PS00972">
    <property type="entry name" value="USP_1"/>
    <property type="match status" value="1"/>
</dbReference>
<evidence type="ECO:0000313" key="10">
    <source>
        <dbReference type="EMBL" id="SYZ68210.1"/>
    </source>
</evidence>
<feature type="compositionally biased region" description="Basic and acidic residues" evidence="7">
    <location>
        <begin position="382"/>
        <end position="403"/>
    </location>
</feature>
<sequence>MQRRTATHRSSSSPPHRSPAYPSSHHPLSQSFHHRLLTLSLMLAEIKVKWGKEDLTMEVDLGSTVGALKEALKAKTGVPVEKQKLMGLKPATSKDDATLSAAGLAPGKTVMLIGSAESAVAVPTVQAAAGEANKTGGFTETTTTSNGLRNIANTCYLNSALQMLRTIPEIREVLEAYRGDNALLRQLSAVLQSLESTKEAVMPLQLWTTLVQTNPTFGERDEHGGFMQQDSQEVLNVLLQAVNSVLPEKYAHLFEGKMHQTLTCVDDPTDKGKESEVPFTMLSCNITGEVQTLEAGLEHAFDERFTAPCEALQKDAAQFTRVSKLSEAPEYVFVHLVRFSWRVDIQKKAKILKPITFPFILDTAIVSTEALKASEKPVREILQERRDKELERRRRPRAERESSPADTPEQEKVPLILKNESGYYELCGVISHKGRSADGGHYVYWGRKADAWLVYDDENVAAVSKEDVRRLRGAGEAHIAYVLLYRSRCPLTRAPVIPL</sequence>
<dbReference type="VEuPathDB" id="TriTrypDB:LbrM.31.0140"/>
<dbReference type="Pfam" id="PF00240">
    <property type="entry name" value="ubiquitin"/>
    <property type="match status" value="1"/>
</dbReference>
<dbReference type="InterPro" id="IPR001394">
    <property type="entry name" value="Peptidase_C19_UCH"/>
</dbReference>
<feature type="compositionally biased region" description="Low complexity" evidence="7">
    <location>
        <begin position="8"/>
        <end position="27"/>
    </location>
</feature>
<dbReference type="InterPro" id="IPR029071">
    <property type="entry name" value="Ubiquitin-like_domsf"/>
</dbReference>
<dbReference type="GO" id="GO:0016579">
    <property type="term" value="P:protein deubiquitination"/>
    <property type="evidence" value="ECO:0007669"/>
    <property type="project" value="InterPro"/>
</dbReference>
<evidence type="ECO:0000256" key="6">
    <source>
        <dbReference type="RuleBase" id="RU366025"/>
    </source>
</evidence>
<dbReference type="KEGG" id="lbz:LBRM_31_0140"/>
<name>A0A3P3ZDA2_LEIBR</name>
<evidence type="ECO:0000256" key="7">
    <source>
        <dbReference type="SAM" id="MobiDB-lite"/>
    </source>
</evidence>
<dbReference type="InterPro" id="IPR028889">
    <property type="entry name" value="USP"/>
</dbReference>
<dbReference type="PANTHER" id="PTHR43982">
    <property type="entry name" value="UBIQUITIN CARBOXYL-TERMINAL HYDROLASE"/>
    <property type="match status" value="1"/>
</dbReference>
<dbReference type="Gene3D" id="3.90.70.10">
    <property type="entry name" value="Cysteine proteinases"/>
    <property type="match status" value="1"/>
</dbReference>
<dbReference type="PANTHER" id="PTHR43982:SF1">
    <property type="entry name" value="UBIQUITIN CARBOXYL-TERMINAL HYDROLASE 14"/>
    <property type="match status" value="1"/>
</dbReference>
<dbReference type="GO" id="GO:0061136">
    <property type="term" value="P:regulation of proteasomal protein catabolic process"/>
    <property type="evidence" value="ECO:0007669"/>
    <property type="project" value="TreeGrafter"/>
</dbReference>
<dbReference type="SMART" id="SM00213">
    <property type="entry name" value="UBQ"/>
    <property type="match status" value="1"/>
</dbReference>
<dbReference type="InterPro" id="IPR000626">
    <property type="entry name" value="Ubiquitin-like_dom"/>
</dbReference>
<evidence type="ECO:0000256" key="5">
    <source>
        <dbReference type="ARBA" id="ARBA00022807"/>
    </source>
</evidence>
<evidence type="ECO:0000256" key="2">
    <source>
        <dbReference type="ARBA" id="ARBA00022670"/>
    </source>
</evidence>
<proteinExistence type="inferred from homology"/>
<evidence type="ECO:0000313" key="11">
    <source>
        <dbReference type="Proteomes" id="UP000319462"/>
    </source>
</evidence>
<gene>
    <name evidence="10" type="ORF">LBRM2904_31.0150</name>
</gene>
<evidence type="ECO:0000256" key="1">
    <source>
        <dbReference type="ARBA" id="ARBA00000707"/>
    </source>
</evidence>
<dbReference type="RefSeq" id="XP_001567015.1">
    <property type="nucleotide sequence ID" value="XM_001566965.2"/>
</dbReference>
<comment type="similarity">
    <text evidence="6">Belongs to the peptidase C19 family.</text>
</comment>
<feature type="domain" description="USP" evidence="9">
    <location>
        <begin position="146"/>
        <end position="488"/>
    </location>
</feature>
<dbReference type="InterPro" id="IPR018200">
    <property type="entry name" value="USP_CS"/>
</dbReference>
<keyword evidence="4 6" id="KW-0378">Hydrolase</keyword>
<dbReference type="AlphaFoldDB" id="A0A3P3ZDA2"/>
<dbReference type="Proteomes" id="UP000319462">
    <property type="component" value="Chromosome 31"/>
</dbReference>
<feature type="domain" description="Ubiquitin-like" evidence="8">
    <location>
        <begin position="42"/>
        <end position="119"/>
    </location>
</feature>
<dbReference type="SUPFAM" id="SSF54236">
    <property type="entry name" value="Ubiquitin-like"/>
    <property type="match status" value="1"/>
</dbReference>
<dbReference type="EMBL" id="LS997630">
    <property type="protein sequence ID" value="SYZ68210.1"/>
    <property type="molecule type" value="Genomic_DNA"/>
</dbReference>
<feature type="region of interest" description="Disordered" evidence="7">
    <location>
        <begin position="1"/>
        <end position="28"/>
    </location>
</feature>
<comment type="catalytic activity">
    <reaction evidence="1 6">
        <text>Thiol-dependent hydrolysis of ester, thioester, amide, peptide and isopeptide bonds formed by the C-terminal Gly of ubiquitin (a 76-residue protein attached to proteins as an intracellular targeting signal).</text>
        <dbReference type="EC" id="3.4.19.12"/>
    </reaction>
</comment>
<reference evidence="10 11" key="1">
    <citation type="submission" date="2018-09" db="EMBL/GenBank/DDBJ databases">
        <authorList>
            <person name="Peiro R."/>
            <person name="Begona"/>
            <person name="Cbmso G."/>
            <person name="Lopez M."/>
            <person name="Gonzalez S."/>
        </authorList>
    </citation>
    <scope>NUCLEOTIDE SEQUENCE [LARGE SCALE GENOMIC DNA]</scope>
</reference>
<keyword evidence="5 6" id="KW-0788">Thiol protease</keyword>
<accession>A0A3P3ZDA2</accession>